<protein>
    <recommendedName>
        <fullName evidence="3">Fido domain-containing protein</fullName>
    </recommendedName>
</protein>
<sequence>MPGPDPLAALAARPAVAEAVDRAREACTELRWHPALRRRTAEVRTESCVRAAAASAELEGVRLPLAQVRAVVVPGGVAPAPDAAVDTALDPAPGPGVAHGPGTGTARAVGPVDAVDALVRGALRATLDTADLAPRLARAPAQVLARLHTLAAADLVAAAAPRGAGRDLPAAEASGALAAAGRDGLGRPSPGTAGRVQALVALLAGGTDAPGLVLAAVAEAELTTTGAFAPAGGVVARALARTVVVASGLDPHGVVVMERHALADRPGREQALAGYAAGTAEGVEAWVVWWGDAVVAGAAHGRRVADEVMAGRLA</sequence>
<name>A0ABV7WLX0_9MICO</name>
<accession>A0ABV7WLX0</accession>
<dbReference type="Proteomes" id="UP001595685">
    <property type="component" value="Unassembled WGS sequence"/>
</dbReference>
<evidence type="ECO:0000313" key="1">
    <source>
        <dbReference type="EMBL" id="MFC3689581.1"/>
    </source>
</evidence>
<dbReference type="EMBL" id="JBHRWW010000011">
    <property type="protein sequence ID" value="MFC3689581.1"/>
    <property type="molecule type" value="Genomic_DNA"/>
</dbReference>
<evidence type="ECO:0000313" key="2">
    <source>
        <dbReference type="Proteomes" id="UP001595685"/>
    </source>
</evidence>
<reference evidence="2" key="1">
    <citation type="journal article" date="2019" name="Int. J. Syst. Evol. Microbiol.">
        <title>The Global Catalogue of Microorganisms (GCM) 10K type strain sequencing project: providing services to taxonomists for standard genome sequencing and annotation.</title>
        <authorList>
            <consortium name="The Broad Institute Genomics Platform"/>
            <consortium name="The Broad Institute Genome Sequencing Center for Infectious Disease"/>
            <person name="Wu L."/>
            <person name="Ma J."/>
        </authorList>
    </citation>
    <scope>NUCLEOTIDE SEQUENCE [LARGE SCALE GENOMIC DNA]</scope>
    <source>
        <strain evidence="2">NCAIM B.02333</strain>
    </source>
</reference>
<evidence type="ECO:0008006" key="3">
    <source>
        <dbReference type="Google" id="ProtNLM"/>
    </source>
</evidence>
<keyword evidence="2" id="KW-1185">Reference proteome</keyword>
<comment type="caution">
    <text evidence="1">The sequence shown here is derived from an EMBL/GenBank/DDBJ whole genome shotgun (WGS) entry which is preliminary data.</text>
</comment>
<dbReference type="RefSeq" id="WP_376984314.1">
    <property type="nucleotide sequence ID" value="NZ_JBHRWW010000011.1"/>
</dbReference>
<gene>
    <name evidence="1" type="ORF">ACFOLH_14615</name>
</gene>
<proteinExistence type="predicted"/>
<organism evidence="1 2">
    <name type="scientific">Aquipuribacter hungaricus</name>
    <dbReference type="NCBI Taxonomy" id="545624"/>
    <lineage>
        <taxon>Bacteria</taxon>
        <taxon>Bacillati</taxon>
        <taxon>Actinomycetota</taxon>
        <taxon>Actinomycetes</taxon>
        <taxon>Micrococcales</taxon>
        <taxon>Intrasporangiaceae</taxon>
        <taxon>Aquipuribacter</taxon>
    </lineage>
</organism>